<evidence type="ECO:0000313" key="2">
    <source>
        <dbReference type="EMBL" id="MDT0448987.1"/>
    </source>
</evidence>
<organism evidence="2 3">
    <name type="scientific">Streptomyces hesseae</name>
    <dbReference type="NCBI Taxonomy" id="3075519"/>
    <lineage>
        <taxon>Bacteria</taxon>
        <taxon>Bacillati</taxon>
        <taxon>Actinomycetota</taxon>
        <taxon>Actinomycetes</taxon>
        <taxon>Kitasatosporales</taxon>
        <taxon>Streptomycetaceae</taxon>
        <taxon>Streptomyces</taxon>
    </lineage>
</organism>
<keyword evidence="1" id="KW-0175">Coiled coil</keyword>
<evidence type="ECO:0000313" key="3">
    <source>
        <dbReference type="Proteomes" id="UP001180531"/>
    </source>
</evidence>
<name>A0ABU2SJA2_9ACTN</name>
<sequence length="426" mass="47004">MSELQAFGEGISPEMRALAQALRDLFAGLEISERRYAARRSYDSSTVSRYLSGQRLPPWEFALNLLNDIAEMRGTVPTAETTEMLRALHHAALRSGKSPTHKVQLLQQQLAVADEDARRAAQRERWLEDTLRDREHRVRELQLQIGGFRTGPDPDADRTRLIAEIQQLKDELEETREAHRQAEERCERLERQLAEAETRQRGAEPDDLVAVGPGPADIPGPMSAGTIIHGDVFVNTSSSWRIDEETVGSVTVEVAYQYRNRERRTRVNGLLVGPTTVVVPQLLSRTIEVDWRITSSDGKGTTAEIIEYGPEPFVLTVMRLAEPLANVVPSIALGQSTMPGSQLLVNAHARDETGRRYRHSGLLEVKGRSGPWVRVEGELPVGLTGAPAFHVGTGELIGLVAKRLTDGGSKAHLIPAGALLDLEALP</sequence>
<dbReference type="RefSeq" id="WP_311609033.1">
    <property type="nucleotide sequence ID" value="NZ_JAVRFI010000003.1"/>
</dbReference>
<evidence type="ECO:0000256" key="1">
    <source>
        <dbReference type="SAM" id="Coils"/>
    </source>
</evidence>
<proteinExistence type="predicted"/>
<protein>
    <submittedName>
        <fullName evidence="2">Uncharacterized protein</fullName>
    </submittedName>
</protein>
<dbReference type="EMBL" id="JAVRFI010000003">
    <property type="protein sequence ID" value="MDT0448987.1"/>
    <property type="molecule type" value="Genomic_DNA"/>
</dbReference>
<reference evidence="2" key="1">
    <citation type="submission" date="2024-05" db="EMBL/GenBank/DDBJ databases">
        <title>30 novel species of actinomycetes from the DSMZ collection.</title>
        <authorList>
            <person name="Nouioui I."/>
        </authorList>
    </citation>
    <scope>NUCLEOTIDE SEQUENCE</scope>
    <source>
        <strain evidence="2">DSM 40473</strain>
    </source>
</reference>
<accession>A0ABU2SJA2</accession>
<gene>
    <name evidence="2" type="ORF">RM609_07820</name>
</gene>
<feature type="coiled-coil region" evidence="1">
    <location>
        <begin position="158"/>
        <end position="199"/>
    </location>
</feature>
<keyword evidence="3" id="KW-1185">Reference proteome</keyword>
<dbReference type="Proteomes" id="UP001180531">
    <property type="component" value="Unassembled WGS sequence"/>
</dbReference>
<comment type="caution">
    <text evidence="2">The sequence shown here is derived from an EMBL/GenBank/DDBJ whole genome shotgun (WGS) entry which is preliminary data.</text>
</comment>